<accession>A0A0G4J6K9</accession>
<evidence type="ECO:0000313" key="2">
    <source>
        <dbReference type="EMBL" id="SPQ95433.1"/>
    </source>
</evidence>
<dbReference type="PROSITE" id="PS51257">
    <property type="entry name" value="PROKAR_LIPOPROTEIN"/>
    <property type="match status" value="1"/>
</dbReference>
<name>A0A0G4J6K9_PLABS</name>
<dbReference type="AlphaFoldDB" id="A0A0G4J6K9"/>
<dbReference type="EMBL" id="OVEO01000004">
    <property type="protein sequence ID" value="SPQ95433.1"/>
    <property type="molecule type" value="Genomic_DNA"/>
</dbReference>
<geneLocation type="mitochondrion" evidence="2"/>
<evidence type="ECO:0000313" key="4">
    <source>
        <dbReference type="Proteomes" id="UP000290189"/>
    </source>
</evidence>
<protein>
    <submittedName>
        <fullName evidence="1">Uncharacterized protein</fullName>
    </submittedName>
</protein>
<gene>
    <name evidence="1" type="ORF">PBRA_002950</name>
    <name evidence="2" type="ORF">PLBR_LOCUS2648</name>
</gene>
<reference evidence="2 4" key="2">
    <citation type="submission" date="2018-03" db="EMBL/GenBank/DDBJ databases">
        <authorList>
            <person name="Fogelqvist J."/>
        </authorList>
    </citation>
    <scope>NUCLEOTIDE SEQUENCE [LARGE SCALE GENOMIC DNA]</scope>
</reference>
<organism evidence="1 3">
    <name type="scientific">Plasmodiophora brassicae</name>
    <name type="common">Clubroot disease agent</name>
    <dbReference type="NCBI Taxonomy" id="37360"/>
    <lineage>
        <taxon>Eukaryota</taxon>
        <taxon>Sar</taxon>
        <taxon>Rhizaria</taxon>
        <taxon>Endomyxa</taxon>
        <taxon>Phytomyxea</taxon>
        <taxon>Plasmodiophorida</taxon>
        <taxon>Plasmodiophoridae</taxon>
        <taxon>Plasmodiophora</taxon>
    </lineage>
</organism>
<dbReference type="Proteomes" id="UP000039324">
    <property type="component" value="Unassembled WGS sequence"/>
</dbReference>
<evidence type="ECO:0000313" key="1">
    <source>
        <dbReference type="EMBL" id="CEP03190.1"/>
    </source>
</evidence>
<dbReference type="EMBL" id="CDSF01000144">
    <property type="protein sequence ID" value="CEP03190.1"/>
    <property type="molecule type" value="Genomic_DNA"/>
</dbReference>
<dbReference type="Proteomes" id="UP000290189">
    <property type="component" value="Unassembled WGS sequence"/>
</dbReference>
<sequence length="90" mass="10220">MRRRPTRCDLVLVAVGVVLGCLTWLMLYVTHRAALVAKSYLQATLPSAIHARITESRIMLFWCSIESITKWGMTTFATSPDHDIDNNERV</sequence>
<evidence type="ECO:0000313" key="3">
    <source>
        <dbReference type="Proteomes" id="UP000039324"/>
    </source>
</evidence>
<keyword evidence="2" id="KW-0496">Mitochondrion</keyword>
<proteinExistence type="predicted"/>
<reference evidence="1 3" key="1">
    <citation type="submission" date="2015-02" db="EMBL/GenBank/DDBJ databases">
        <authorList>
            <person name="Chooi Y.-H."/>
        </authorList>
    </citation>
    <scope>NUCLEOTIDE SEQUENCE [LARGE SCALE GENOMIC DNA]</scope>
    <source>
        <strain evidence="1">E3</strain>
    </source>
</reference>
<keyword evidence="3" id="KW-1185">Reference proteome</keyword>